<keyword evidence="3" id="KW-1185">Reference proteome</keyword>
<dbReference type="OrthoDB" id="9428907at2759"/>
<protein>
    <submittedName>
        <fullName evidence="2">DgyrCDS2810</fullName>
    </submittedName>
</protein>
<name>A0A7I8VGH4_9ANNE</name>
<dbReference type="PANTHER" id="PTHR15054:SF3">
    <property type="entry name" value="SARCOPLASMIC RETICULUM HISTIDINE-RICH CALCIUM-BINDING PROTEIN"/>
    <property type="match status" value="1"/>
</dbReference>
<dbReference type="PANTHER" id="PTHR15054">
    <property type="entry name" value="HISTIDINE-RICH CALCIUM-BINDING PROTEIN-RELATED"/>
    <property type="match status" value="1"/>
</dbReference>
<dbReference type="InterPro" id="IPR015666">
    <property type="entry name" value="HRC"/>
</dbReference>
<comment type="caution">
    <text evidence="2">The sequence shown here is derived from an EMBL/GenBank/DDBJ whole genome shotgun (WGS) entry which is preliminary data.</text>
</comment>
<feature type="chain" id="PRO_5029651292" evidence="1">
    <location>
        <begin position="25"/>
        <end position="139"/>
    </location>
</feature>
<dbReference type="Proteomes" id="UP000549394">
    <property type="component" value="Unassembled WGS sequence"/>
</dbReference>
<gene>
    <name evidence="2" type="ORF">DGYR_LOCUS2605</name>
</gene>
<reference evidence="2 3" key="1">
    <citation type="submission" date="2020-08" db="EMBL/GenBank/DDBJ databases">
        <authorList>
            <person name="Hejnol A."/>
        </authorList>
    </citation>
    <scope>NUCLEOTIDE SEQUENCE [LARGE SCALE GENOMIC DNA]</scope>
</reference>
<evidence type="ECO:0000313" key="3">
    <source>
        <dbReference type="Proteomes" id="UP000549394"/>
    </source>
</evidence>
<evidence type="ECO:0000313" key="2">
    <source>
        <dbReference type="EMBL" id="CAD5113649.1"/>
    </source>
</evidence>
<organism evidence="2 3">
    <name type="scientific">Dimorphilus gyrociliatus</name>
    <dbReference type="NCBI Taxonomy" id="2664684"/>
    <lineage>
        <taxon>Eukaryota</taxon>
        <taxon>Metazoa</taxon>
        <taxon>Spiralia</taxon>
        <taxon>Lophotrochozoa</taxon>
        <taxon>Annelida</taxon>
        <taxon>Polychaeta</taxon>
        <taxon>Polychaeta incertae sedis</taxon>
        <taxon>Dinophilidae</taxon>
        <taxon>Dimorphilus</taxon>
    </lineage>
</organism>
<evidence type="ECO:0000256" key="1">
    <source>
        <dbReference type="SAM" id="SignalP"/>
    </source>
</evidence>
<proteinExistence type="predicted"/>
<dbReference type="AlphaFoldDB" id="A0A7I8VGH4"/>
<dbReference type="EMBL" id="CAJFCJ010000004">
    <property type="protein sequence ID" value="CAD5113649.1"/>
    <property type="molecule type" value="Genomic_DNA"/>
</dbReference>
<keyword evidence="1" id="KW-0732">Signal</keyword>
<accession>A0A7I8VGH4</accession>
<feature type="signal peptide" evidence="1">
    <location>
        <begin position="1"/>
        <end position="24"/>
    </location>
</feature>
<sequence length="139" mass="15865">MQKFNAYLLATLFIGILIFSFASSAEDKPESEDSSVEVDQDKLEYTKGSLCNYCKYCKFCKLCDKDCPCEKSPQKPNCHMCKYCKFCTLCTVCDKVCQPNGFIDRMSAKLINAFSPSDANEDQVKKDLKTVEKWVKEEL</sequence>
<dbReference type="GO" id="GO:0005509">
    <property type="term" value="F:calcium ion binding"/>
    <property type="evidence" value="ECO:0007669"/>
    <property type="project" value="InterPro"/>
</dbReference>